<dbReference type="EMBL" id="KN831805">
    <property type="protein sequence ID" value="KIM36411.1"/>
    <property type="molecule type" value="Genomic_DNA"/>
</dbReference>
<dbReference type="AlphaFoldDB" id="A0A0C3BY89"/>
<accession>A0A0C3BY89</accession>
<reference evidence="2" key="2">
    <citation type="submission" date="2015-01" db="EMBL/GenBank/DDBJ databases">
        <title>Evolutionary Origins and Diversification of the Mycorrhizal Mutualists.</title>
        <authorList>
            <consortium name="DOE Joint Genome Institute"/>
            <consortium name="Mycorrhizal Genomics Consortium"/>
            <person name="Kohler A."/>
            <person name="Kuo A."/>
            <person name="Nagy L.G."/>
            <person name="Floudas D."/>
            <person name="Copeland A."/>
            <person name="Barry K.W."/>
            <person name="Cichocki N."/>
            <person name="Veneault-Fourrey C."/>
            <person name="LaButti K."/>
            <person name="Lindquist E.A."/>
            <person name="Lipzen A."/>
            <person name="Lundell T."/>
            <person name="Morin E."/>
            <person name="Murat C."/>
            <person name="Riley R."/>
            <person name="Ohm R."/>
            <person name="Sun H."/>
            <person name="Tunlid A."/>
            <person name="Henrissat B."/>
            <person name="Grigoriev I.V."/>
            <person name="Hibbett D.S."/>
            <person name="Martin F."/>
        </authorList>
    </citation>
    <scope>NUCLEOTIDE SEQUENCE [LARGE SCALE GENOMIC DNA]</scope>
    <source>
        <strain evidence="2">h7</strain>
    </source>
</reference>
<gene>
    <name evidence="1" type="ORF">M413DRAFT_449130</name>
</gene>
<organism evidence="1 2">
    <name type="scientific">Hebeloma cylindrosporum</name>
    <dbReference type="NCBI Taxonomy" id="76867"/>
    <lineage>
        <taxon>Eukaryota</taxon>
        <taxon>Fungi</taxon>
        <taxon>Dikarya</taxon>
        <taxon>Basidiomycota</taxon>
        <taxon>Agaricomycotina</taxon>
        <taxon>Agaricomycetes</taxon>
        <taxon>Agaricomycetidae</taxon>
        <taxon>Agaricales</taxon>
        <taxon>Agaricineae</taxon>
        <taxon>Hymenogastraceae</taxon>
        <taxon>Hebeloma</taxon>
    </lineage>
</organism>
<proteinExistence type="predicted"/>
<name>A0A0C3BY89_HEBCY</name>
<dbReference type="HOGENOM" id="CLU_2758060_0_0_1"/>
<evidence type="ECO:0000313" key="2">
    <source>
        <dbReference type="Proteomes" id="UP000053424"/>
    </source>
</evidence>
<evidence type="ECO:0000313" key="1">
    <source>
        <dbReference type="EMBL" id="KIM36411.1"/>
    </source>
</evidence>
<dbReference type="Proteomes" id="UP000053424">
    <property type="component" value="Unassembled WGS sequence"/>
</dbReference>
<reference evidence="1 2" key="1">
    <citation type="submission" date="2014-04" db="EMBL/GenBank/DDBJ databases">
        <authorList>
            <consortium name="DOE Joint Genome Institute"/>
            <person name="Kuo A."/>
            <person name="Gay G."/>
            <person name="Dore J."/>
            <person name="Kohler A."/>
            <person name="Nagy L.G."/>
            <person name="Floudas D."/>
            <person name="Copeland A."/>
            <person name="Barry K.W."/>
            <person name="Cichocki N."/>
            <person name="Veneault-Fourrey C."/>
            <person name="LaButti K."/>
            <person name="Lindquist E.A."/>
            <person name="Lipzen A."/>
            <person name="Lundell T."/>
            <person name="Morin E."/>
            <person name="Murat C."/>
            <person name="Sun H."/>
            <person name="Tunlid A."/>
            <person name="Henrissat B."/>
            <person name="Grigoriev I.V."/>
            <person name="Hibbett D.S."/>
            <person name="Martin F."/>
            <person name="Nordberg H.P."/>
            <person name="Cantor M.N."/>
            <person name="Hua S.X."/>
        </authorList>
    </citation>
    <scope>NUCLEOTIDE SEQUENCE [LARGE SCALE GENOMIC DNA]</scope>
    <source>
        <strain evidence="2">h7</strain>
    </source>
</reference>
<protein>
    <submittedName>
        <fullName evidence="1">Uncharacterized protein</fullName>
    </submittedName>
</protein>
<keyword evidence="2" id="KW-1185">Reference proteome</keyword>
<sequence>MGIFTNAKDITMHGGTFHTIGEGSNMFDNAINVQATGSRFTLENEHEISDEGEPMHYYTGIYGYADSGRL</sequence>